<accession>A0ABQ5DVJ6</accession>
<evidence type="ECO:0000259" key="3">
    <source>
        <dbReference type="PROSITE" id="PS50158"/>
    </source>
</evidence>
<keyword evidence="1" id="KW-0862">Zinc</keyword>
<feature type="region of interest" description="Disordered" evidence="2">
    <location>
        <begin position="33"/>
        <end position="55"/>
    </location>
</feature>
<protein>
    <submittedName>
        <fullName evidence="4">Zf-CCHC domain-containing protein</fullName>
    </submittedName>
</protein>
<dbReference type="Gene3D" id="4.10.60.10">
    <property type="entry name" value="Zinc finger, CCHC-type"/>
    <property type="match status" value="1"/>
</dbReference>
<dbReference type="SUPFAM" id="SSF57756">
    <property type="entry name" value="Retrovirus zinc finger-like domains"/>
    <property type="match status" value="1"/>
</dbReference>
<dbReference type="EMBL" id="BQNB010015709">
    <property type="protein sequence ID" value="GJT43212.1"/>
    <property type="molecule type" value="Genomic_DNA"/>
</dbReference>
<dbReference type="SMART" id="SM00343">
    <property type="entry name" value="ZnF_C2HC"/>
    <property type="match status" value="1"/>
</dbReference>
<feature type="domain" description="CCHC-type" evidence="3">
    <location>
        <begin position="54"/>
        <end position="71"/>
    </location>
</feature>
<feature type="compositionally biased region" description="Basic and acidic residues" evidence="2">
    <location>
        <begin position="34"/>
        <end position="55"/>
    </location>
</feature>
<keyword evidence="1" id="KW-0863">Zinc-finger</keyword>
<sequence length="219" mass="24750">MNETSTSESDDEEYDMGVRNFKKFFRRKGRFVRQPREEKKSFRQRDDKKGKSDRKCFRCGDPNHLISECPKPPRNKEQKAFIGGDNAFSLDDYRELLEKEIFELNEKIKKLAGNKEVDVGCESCQQLHLENAKLKETQVKFVKLDQSANSLNEMLNVQKSPSGKVGSGFDKNMVTTSEAKQISFVESTGVLAGDGSTIKADGSIMSGSVDQPKCGRTRF</sequence>
<dbReference type="Pfam" id="PF00098">
    <property type="entry name" value="zf-CCHC"/>
    <property type="match status" value="1"/>
</dbReference>
<evidence type="ECO:0000256" key="2">
    <source>
        <dbReference type="SAM" id="MobiDB-lite"/>
    </source>
</evidence>
<keyword evidence="1" id="KW-0479">Metal-binding</keyword>
<name>A0ABQ5DVJ6_9ASTR</name>
<reference evidence="4" key="1">
    <citation type="journal article" date="2022" name="Int. J. Mol. Sci.">
        <title>Draft Genome of Tanacetum Coccineum: Genomic Comparison of Closely Related Tanacetum-Family Plants.</title>
        <authorList>
            <person name="Yamashiro T."/>
            <person name="Shiraishi A."/>
            <person name="Nakayama K."/>
            <person name="Satake H."/>
        </authorList>
    </citation>
    <scope>NUCLEOTIDE SEQUENCE</scope>
</reference>
<dbReference type="InterPro" id="IPR036875">
    <property type="entry name" value="Znf_CCHC_sf"/>
</dbReference>
<gene>
    <name evidence="4" type="ORF">Tco_0951927</name>
</gene>
<comment type="caution">
    <text evidence="4">The sequence shown here is derived from an EMBL/GenBank/DDBJ whole genome shotgun (WGS) entry which is preliminary data.</text>
</comment>
<organism evidence="4 5">
    <name type="scientific">Tanacetum coccineum</name>
    <dbReference type="NCBI Taxonomy" id="301880"/>
    <lineage>
        <taxon>Eukaryota</taxon>
        <taxon>Viridiplantae</taxon>
        <taxon>Streptophyta</taxon>
        <taxon>Embryophyta</taxon>
        <taxon>Tracheophyta</taxon>
        <taxon>Spermatophyta</taxon>
        <taxon>Magnoliopsida</taxon>
        <taxon>eudicotyledons</taxon>
        <taxon>Gunneridae</taxon>
        <taxon>Pentapetalae</taxon>
        <taxon>asterids</taxon>
        <taxon>campanulids</taxon>
        <taxon>Asterales</taxon>
        <taxon>Asteraceae</taxon>
        <taxon>Asteroideae</taxon>
        <taxon>Anthemideae</taxon>
        <taxon>Anthemidinae</taxon>
        <taxon>Tanacetum</taxon>
    </lineage>
</organism>
<evidence type="ECO:0000313" key="4">
    <source>
        <dbReference type="EMBL" id="GJT43212.1"/>
    </source>
</evidence>
<evidence type="ECO:0000313" key="5">
    <source>
        <dbReference type="Proteomes" id="UP001151760"/>
    </source>
</evidence>
<dbReference type="InterPro" id="IPR001878">
    <property type="entry name" value="Znf_CCHC"/>
</dbReference>
<reference evidence="4" key="2">
    <citation type="submission" date="2022-01" db="EMBL/GenBank/DDBJ databases">
        <authorList>
            <person name="Yamashiro T."/>
            <person name="Shiraishi A."/>
            <person name="Satake H."/>
            <person name="Nakayama K."/>
        </authorList>
    </citation>
    <scope>NUCLEOTIDE SEQUENCE</scope>
</reference>
<dbReference type="Proteomes" id="UP001151760">
    <property type="component" value="Unassembled WGS sequence"/>
</dbReference>
<evidence type="ECO:0000256" key="1">
    <source>
        <dbReference type="PROSITE-ProRule" id="PRU00047"/>
    </source>
</evidence>
<dbReference type="PROSITE" id="PS50158">
    <property type="entry name" value="ZF_CCHC"/>
    <property type="match status" value="1"/>
</dbReference>
<keyword evidence="5" id="KW-1185">Reference proteome</keyword>
<proteinExistence type="predicted"/>